<dbReference type="AlphaFoldDB" id="A0A507QS23"/>
<organism evidence="8 9">
    <name type="scientific">Monascus purpureus</name>
    <name type="common">Red mold</name>
    <name type="synonym">Monascus anka</name>
    <dbReference type="NCBI Taxonomy" id="5098"/>
    <lineage>
        <taxon>Eukaryota</taxon>
        <taxon>Fungi</taxon>
        <taxon>Dikarya</taxon>
        <taxon>Ascomycota</taxon>
        <taxon>Pezizomycotina</taxon>
        <taxon>Eurotiomycetes</taxon>
        <taxon>Eurotiomycetidae</taxon>
        <taxon>Eurotiales</taxon>
        <taxon>Aspergillaceae</taxon>
        <taxon>Monascus</taxon>
    </lineage>
</organism>
<evidence type="ECO:0000256" key="6">
    <source>
        <dbReference type="ARBA" id="ARBA00023136"/>
    </source>
</evidence>
<feature type="transmembrane region" description="Helical" evidence="7">
    <location>
        <begin position="12"/>
        <end position="30"/>
    </location>
</feature>
<keyword evidence="6 7" id="KW-0472">Membrane</keyword>
<accession>A0A507QS23</accession>
<evidence type="ECO:0000256" key="3">
    <source>
        <dbReference type="ARBA" id="ARBA00022692"/>
    </source>
</evidence>
<dbReference type="Gene3D" id="3.50.4.10">
    <property type="entry name" value="Hepatocyte Growth Factor"/>
    <property type="match status" value="1"/>
</dbReference>
<proteinExistence type="inferred from homology"/>
<name>A0A507QS23_MONPU</name>
<dbReference type="OrthoDB" id="414175at2759"/>
<dbReference type="PANTHER" id="PTHR23033">
    <property type="entry name" value="BETA1,3-GALACTOSYLTRANSFERASE"/>
    <property type="match status" value="1"/>
</dbReference>
<dbReference type="PANTHER" id="PTHR23033:SF47">
    <property type="entry name" value="APPLE DOMAIN-CONTAINING PROTEIN-RELATED"/>
    <property type="match status" value="1"/>
</dbReference>
<evidence type="ECO:0008006" key="10">
    <source>
        <dbReference type="Google" id="ProtNLM"/>
    </source>
</evidence>
<evidence type="ECO:0000256" key="2">
    <source>
        <dbReference type="ARBA" id="ARBA00006462"/>
    </source>
</evidence>
<evidence type="ECO:0000256" key="1">
    <source>
        <dbReference type="ARBA" id="ARBA00004606"/>
    </source>
</evidence>
<evidence type="ECO:0000256" key="7">
    <source>
        <dbReference type="SAM" id="Phobius"/>
    </source>
</evidence>
<comment type="subcellular location">
    <subcellularLocation>
        <location evidence="1">Membrane</location>
        <topology evidence="1">Single-pass type II membrane protein</topology>
    </subcellularLocation>
</comment>
<reference evidence="8 9" key="1">
    <citation type="submission" date="2019-06" db="EMBL/GenBank/DDBJ databases">
        <title>Wine fermentation using esterase from Monascus purpureus.</title>
        <authorList>
            <person name="Geng C."/>
            <person name="Zhang Y."/>
        </authorList>
    </citation>
    <scope>NUCLEOTIDE SEQUENCE [LARGE SCALE GENOMIC DNA]</scope>
    <source>
        <strain evidence="8">HQ1</strain>
    </source>
</reference>
<keyword evidence="3 7" id="KW-0812">Transmembrane</keyword>
<protein>
    <recommendedName>
        <fullName evidence="10">Apple domain-containing protein</fullName>
    </recommendedName>
</protein>
<keyword evidence="4" id="KW-0735">Signal-anchor</keyword>
<evidence type="ECO:0000313" key="8">
    <source>
        <dbReference type="EMBL" id="TQB69912.1"/>
    </source>
</evidence>
<dbReference type="InterPro" id="IPR026050">
    <property type="entry name" value="C1GALT1/C1GALT1_chp1"/>
</dbReference>
<comment type="caution">
    <text evidence="8">The sequence shown here is derived from an EMBL/GenBank/DDBJ whole genome shotgun (WGS) entry which is preliminary data.</text>
</comment>
<sequence length="473" mass="53894">MISWRVYSTRWIFICIVSPILGLLLIYHLLENETRTHFPFALPVPGSATSPHTQLGAADTTSCHYHPELEHVLVILKTGVTEALDKIPMHIGTTLRCIPHYAVFSDYEEDIPAAGSSGLTHQVVRSIDVLRNVSEEVKQSNLDFDLYNRVHERGRAGLQATDTANDKNNVNSAFGKPDNPGWKLDKWKFLPMIDEALRIRPEAKWYVFMEADTYIIWQNLGQWLGRLDASKPFYLGSQMQIGNVIFAYGGSGIVLSNPAMKKVSQHRAQRMEELEDYTRGHWAGDCVLGKALADADVPLTWAWPMMQTSRVWEIDPFTDGYGRRPWCHPVVSFHHMNADDIKTMWRFEQDWFQQNKFTPILHENIFQNLTNNFLSLVSSSSALPYAKKEDWDNFSQNSRLMSTSPTPTFTDCAQKCAENKDCLQFSYEGGNCSIANSVLRGVDRSGIESGWMMDRIQPLVESMGHCKEDKYMP</sequence>
<keyword evidence="5 7" id="KW-1133">Transmembrane helix</keyword>
<dbReference type="STRING" id="5098.A0A507QS23"/>
<keyword evidence="9" id="KW-1185">Reference proteome</keyword>
<dbReference type="Gene3D" id="3.90.550.50">
    <property type="match status" value="1"/>
</dbReference>
<dbReference type="EMBL" id="VIFY01000130">
    <property type="protein sequence ID" value="TQB69912.1"/>
    <property type="molecule type" value="Genomic_DNA"/>
</dbReference>
<evidence type="ECO:0000313" key="9">
    <source>
        <dbReference type="Proteomes" id="UP000319663"/>
    </source>
</evidence>
<dbReference type="GO" id="GO:0016020">
    <property type="term" value="C:membrane"/>
    <property type="evidence" value="ECO:0007669"/>
    <property type="project" value="UniProtKB-SubCell"/>
</dbReference>
<comment type="similarity">
    <text evidence="2">Belongs to the glycosyltransferase 31 family. Beta3-Gal-T subfamily.</text>
</comment>
<evidence type="ECO:0000256" key="4">
    <source>
        <dbReference type="ARBA" id="ARBA00022968"/>
    </source>
</evidence>
<gene>
    <name evidence="8" type="ORF">MPDQ_001230</name>
</gene>
<dbReference type="Proteomes" id="UP000319663">
    <property type="component" value="Unassembled WGS sequence"/>
</dbReference>
<evidence type="ECO:0000256" key="5">
    <source>
        <dbReference type="ARBA" id="ARBA00022989"/>
    </source>
</evidence>